<dbReference type="RefSeq" id="WP_285664360.1">
    <property type="nucleotide sequence ID" value="NZ_BSTX01000002.1"/>
</dbReference>
<sequence>MSVKVSIIVPVYNPGTDIEPGFASFLAQTMPQEELEIIYVDDGSTDDTPAWLARVAAEHLNVTLITIPNSGWPGRPRNVAIEAAKGEFVQFVDQDDRLAPDAMRRMYEMAARNGSDVVLGKVVSDFRPIHHPVFLVDRESCTVDDAPLHGSITPHKMFRTSFLRERGLRFPEGKWLREDQLFMTQAYLAEPKASILASYVCYYYWKRTTGVNNADAGDDFGESVRNLGAVVASVVERTEPGTRRDRFMARFFHAEFLGLTLTAARDLGLPEFLDWWRDGGVAELITEHHSEAVVARLGVLERVLLDLSRRADLGEFHRWCRFVASLRASARLGDFAWTADGAIALTVTGGFTYGPDRRPLTVIGRDGRTLLDPAILAEYGVSGVEADLTGCLAAAELDLRLRRREDRTQWSGDVVLTPGVPASDEPQPLALRGQAGIALEAAGARDRLGEGHWDFYLAVTALGVSREIRLGEHRAGDVAAKPRPALLGAPARPAIPYFTQADASGNLSVDIGRASKRLGDHLDGRPVRRIAGGLVLDALTTPGTAPERVRLVLTTASGRTVVPGTLCPAGGSVVLPVPRRWDAPSGTATLSVHLDGTGRRATVLGEVRVRGGRLDLSGFPDSGLVPAPAEAAAIRAAVRPVGSLPVRVAKRVLPRRLRSRVARLVRK</sequence>
<organism evidence="3 4">
    <name type="scientific">Actinorhabdospora filicis</name>
    <dbReference type="NCBI Taxonomy" id="1785913"/>
    <lineage>
        <taxon>Bacteria</taxon>
        <taxon>Bacillati</taxon>
        <taxon>Actinomycetota</taxon>
        <taxon>Actinomycetes</taxon>
        <taxon>Micromonosporales</taxon>
        <taxon>Micromonosporaceae</taxon>
        <taxon>Actinorhabdospora</taxon>
    </lineage>
</organism>
<dbReference type="Proteomes" id="UP001165079">
    <property type="component" value="Unassembled WGS sequence"/>
</dbReference>
<reference evidence="3" key="1">
    <citation type="submission" date="2023-03" db="EMBL/GenBank/DDBJ databases">
        <title>Actinorhabdospora filicis NBRC 111898.</title>
        <authorList>
            <person name="Ichikawa N."/>
            <person name="Sato H."/>
            <person name="Tonouchi N."/>
        </authorList>
    </citation>
    <scope>NUCLEOTIDE SEQUENCE</scope>
    <source>
        <strain evidence="3">NBRC 111898</strain>
    </source>
</reference>
<keyword evidence="4" id="KW-1185">Reference proteome</keyword>
<dbReference type="CDD" id="cd00761">
    <property type="entry name" value="Glyco_tranf_GTA_type"/>
    <property type="match status" value="1"/>
</dbReference>
<dbReference type="PANTHER" id="PTHR22916">
    <property type="entry name" value="GLYCOSYLTRANSFERASE"/>
    <property type="match status" value="1"/>
</dbReference>
<evidence type="ECO:0000259" key="2">
    <source>
        <dbReference type="Pfam" id="PF22181"/>
    </source>
</evidence>
<proteinExistence type="predicted"/>
<feature type="domain" description="TarS/TarP linker" evidence="2">
    <location>
        <begin position="224"/>
        <end position="317"/>
    </location>
</feature>
<feature type="domain" description="Glycosyltransferase 2-like" evidence="1">
    <location>
        <begin position="6"/>
        <end position="127"/>
    </location>
</feature>
<dbReference type="Pfam" id="PF00535">
    <property type="entry name" value="Glycos_transf_2"/>
    <property type="match status" value="1"/>
</dbReference>
<dbReference type="EMBL" id="BSTX01000002">
    <property type="protein sequence ID" value="GLZ79240.1"/>
    <property type="molecule type" value="Genomic_DNA"/>
</dbReference>
<dbReference type="Pfam" id="PF22181">
    <property type="entry name" value="TarS_linker"/>
    <property type="match status" value="1"/>
</dbReference>
<accession>A0A9W6SLP3</accession>
<protein>
    <recommendedName>
        <fullName evidence="5">Glycosyltransferase involved in cell wall biosynthesis</fullName>
    </recommendedName>
</protein>
<dbReference type="InterPro" id="IPR054028">
    <property type="entry name" value="TarS/TarP_linker"/>
</dbReference>
<evidence type="ECO:0000313" key="3">
    <source>
        <dbReference type="EMBL" id="GLZ79240.1"/>
    </source>
</evidence>
<comment type="caution">
    <text evidence="3">The sequence shown here is derived from an EMBL/GenBank/DDBJ whole genome shotgun (WGS) entry which is preliminary data.</text>
</comment>
<dbReference type="InterPro" id="IPR029044">
    <property type="entry name" value="Nucleotide-diphossugar_trans"/>
</dbReference>
<dbReference type="InterPro" id="IPR001173">
    <property type="entry name" value="Glyco_trans_2-like"/>
</dbReference>
<name>A0A9W6SLP3_9ACTN</name>
<dbReference type="SUPFAM" id="SSF53448">
    <property type="entry name" value="Nucleotide-diphospho-sugar transferases"/>
    <property type="match status" value="1"/>
</dbReference>
<dbReference type="PANTHER" id="PTHR22916:SF3">
    <property type="entry name" value="UDP-GLCNAC:BETAGAL BETA-1,3-N-ACETYLGLUCOSAMINYLTRANSFERASE-LIKE PROTEIN 1"/>
    <property type="match status" value="1"/>
</dbReference>
<dbReference type="GO" id="GO:0016758">
    <property type="term" value="F:hexosyltransferase activity"/>
    <property type="evidence" value="ECO:0007669"/>
    <property type="project" value="UniProtKB-ARBA"/>
</dbReference>
<dbReference type="AlphaFoldDB" id="A0A9W6SLP3"/>
<evidence type="ECO:0008006" key="5">
    <source>
        <dbReference type="Google" id="ProtNLM"/>
    </source>
</evidence>
<evidence type="ECO:0000313" key="4">
    <source>
        <dbReference type="Proteomes" id="UP001165079"/>
    </source>
</evidence>
<gene>
    <name evidence="3" type="ORF">Afil01_40470</name>
</gene>
<dbReference type="Gene3D" id="3.90.550.10">
    <property type="entry name" value="Spore Coat Polysaccharide Biosynthesis Protein SpsA, Chain A"/>
    <property type="match status" value="1"/>
</dbReference>
<evidence type="ECO:0000259" key="1">
    <source>
        <dbReference type="Pfam" id="PF00535"/>
    </source>
</evidence>